<evidence type="ECO:0000313" key="9">
    <source>
        <dbReference type="Proteomes" id="UP000268313"/>
    </source>
</evidence>
<evidence type="ECO:0000259" key="7">
    <source>
        <dbReference type="SMART" id="SM00829"/>
    </source>
</evidence>
<proteinExistence type="inferred from homology"/>
<dbReference type="PANTHER" id="PTHR42940">
    <property type="entry name" value="ALCOHOL DEHYDROGENASE 1-RELATED"/>
    <property type="match status" value="1"/>
</dbReference>
<dbReference type="SUPFAM" id="SSF51735">
    <property type="entry name" value="NAD(P)-binding Rossmann-fold domains"/>
    <property type="match status" value="1"/>
</dbReference>
<name>A0A3A8JLE6_9BACT</name>
<accession>A0A3A8JLE6</accession>
<feature type="domain" description="Enoyl reductase (ER)" evidence="7">
    <location>
        <begin position="14"/>
        <end position="329"/>
    </location>
</feature>
<comment type="caution">
    <text evidence="8">The sequence shown here is derived from an EMBL/GenBank/DDBJ whole genome shotgun (WGS) entry which is preliminary data.</text>
</comment>
<evidence type="ECO:0000256" key="5">
    <source>
        <dbReference type="ARBA" id="ARBA00022833"/>
    </source>
</evidence>
<dbReference type="Proteomes" id="UP000268313">
    <property type="component" value="Unassembled WGS sequence"/>
</dbReference>
<protein>
    <recommendedName>
        <fullName evidence="3">alcohol dehydrogenase</fullName>
        <ecNumber evidence="3">1.1.1.1</ecNumber>
    </recommendedName>
</protein>
<dbReference type="EC" id="1.1.1.1" evidence="3"/>
<dbReference type="RefSeq" id="WP_120607006.1">
    <property type="nucleotide sequence ID" value="NZ_RAWE01000208.1"/>
</dbReference>
<keyword evidence="4" id="KW-0479">Metal-binding</keyword>
<dbReference type="AlphaFoldDB" id="A0A3A8JLE6"/>
<dbReference type="InterPro" id="IPR020843">
    <property type="entry name" value="ER"/>
</dbReference>
<dbReference type="GO" id="GO:0046872">
    <property type="term" value="F:metal ion binding"/>
    <property type="evidence" value="ECO:0007669"/>
    <property type="project" value="UniProtKB-KW"/>
</dbReference>
<keyword evidence="5" id="KW-0862">Zinc</keyword>
<dbReference type="InterPro" id="IPR036291">
    <property type="entry name" value="NAD(P)-bd_dom_sf"/>
</dbReference>
<dbReference type="InterPro" id="IPR014187">
    <property type="entry name" value="ADH_Zn_typ-2"/>
</dbReference>
<reference evidence="9" key="1">
    <citation type="submission" date="2018-09" db="EMBL/GenBank/DDBJ databases">
        <authorList>
            <person name="Livingstone P.G."/>
            <person name="Whitworth D.E."/>
        </authorList>
    </citation>
    <scope>NUCLEOTIDE SEQUENCE [LARGE SCALE GENOMIC DNA]</scope>
    <source>
        <strain evidence="9">CA043D</strain>
    </source>
</reference>
<dbReference type="OrthoDB" id="9774952at2"/>
<evidence type="ECO:0000256" key="3">
    <source>
        <dbReference type="ARBA" id="ARBA00013190"/>
    </source>
</evidence>
<dbReference type="Gene3D" id="3.90.180.10">
    <property type="entry name" value="Medium-chain alcohol dehydrogenases, catalytic domain"/>
    <property type="match status" value="1"/>
</dbReference>
<dbReference type="Gene3D" id="3.40.50.720">
    <property type="entry name" value="NAD(P)-binding Rossmann-like Domain"/>
    <property type="match status" value="1"/>
</dbReference>
<evidence type="ECO:0000256" key="1">
    <source>
        <dbReference type="ARBA" id="ARBA00001947"/>
    </source>
</evidence>
<evidence type="ECO:0000313" key="8">
    <source>
        <dbReference type="EMBL" id="RKG96592.1"/>
    </source>
</evidence>
<dbReference type="GO" id="GO:0005737">
    <property type="term" value="C:cytoplasm"/>
    <property type="evidence" value="ECO:0007669"/>
    <property type="project" value="TreeGrafter"/>
</dbReference>
<comment type="cofactor">
    <cofactor evidence="1">
        <name>Zn(2+)</name>
        <dbReference type="ChEBI" id="CHEBI:29105"/>
    </cofactor>
</comment>
<evidence type="ECO:0000256" key="6">
    <source>
        <dbReference type="ARBA" id="ARBA00023002"/>
    </source>
</evidence>
<dbReference type="PANTHER" id="PTHR42940:SF8">
    <property type="entry name" value="VACUOLAR PROTEIN SORTING-ASSOCIATED PROTEIN 11"/>
    <property type="match status" value="1"/>
</dbReference>
<gene>
    <name evidence="8" type="ORF">D7X32_35585</name>
</gene>
<sequence>MAGTMRAMVLDAPGQRLRLEQRPIPEPGPEQVLLKVRACAVCRTDLHVVDGELTRPKLPLVPGHEIVATVVAAGVRVEGFVPGLRVGVPWLGWSCGQCRFCRSGRENLCDTARFTGYDIDGGFAEYTVADARFCFPLPPSYRDMEAAPLMCAGLIGFRSLRMAGEGQRLGLYGFGAAAHILIQVARHQGRSVYAFTREGDAKGQAFARELGAVWAGGSDTPPPEPLDAAILFAPVGALVPAALKAVDKGGVVVCGGIHMSDIPSFPYSVLWEERQVRSVANLTRQDAMDFLALAPRVPVRTEVQVFPLSAANEALQALREGRVRGAAVLDMAAAE</sequence>
<dbReference type="InterPro" id="IPR013154">
    <property type="entry name" value="ADH-like_N"/>
</dbReference>
<dbReference type="InterPro" id="IPR011032">
    <property type="entry name" value="GroES-like_sf"/>
</dbReference>
<evidence type="ECO:0000256" key="4">
    <source>
        <dbReference type="ARBA" id="ARBA00022723"/>
    </source>
</evidence>
<dbReference type="EMBL" id="RAWE01000208">
    <property type="protein sequence ID" value="RKG96592.1"/>
    <property type="molecule type" value="Genomic_DNA"/>
</dbReference>
<keyword evidence="9" id="KW-1185">Reference proteome</keyword>
<dbReference type="SUPFAM" id="SSF50129">
    <property type="entry name" value="GroES-like"/>
    <property type="match status" value="1"/>
</dbReference>
<evidence type="ECO:0000256" key="2">
    <source>
        <dbReference type="ARBA" id="ARBA00008072"/>
    </source>
</evidence>
<organism evidence="8 9">
    <name type="scientific">Corallococcus carmarthensis</name>
    <dbReference type="NCBI Taxonomy" id="2316728"/>
    <lineage>
        <taxon>Bacteria</taxon>
        <taxon>Pseudomonadati</taxon>
        <taxon>Myxococcota</taxon>
        <taxon>Myxococcia</taxon>
        <taxon>Myxococcales</taxon>
        <taxon>Cystobacterineae</taxon>
        <taxon>Myxococcaceae</taxon>
        <taxon>Corallococcus</taxon>
    </lineage>
</organism>
<dbReference type="CDD" id="cd08298">
    <property type="entry name" value="CAD2"/>
    <property type="match status" value="1"/>
</dbReference>
<keyword evidence="6 8" id="KW-0560">Oxidoreductase</keyword>
<dbReference type="NCBIfam" id="TIGR02822">
    <property type="entry name" value="adh_fam_2"/>
    <property type="match status" value="1"/>
</dbReference>
<dbReference type="GO" id="GO:0004022">
    <property type="term" value="F:alcohol dehydrogenase (NAD+) activity"/>
    <property type="evidence" value="ECO:0007669"/>
    <property type="project" value="UniProtKB-EC"/>
</dbReference>
<dbReference type="SMART" id="SM00829">
    <property type="entry name" value="PKS_ER"/>
    <property type="match status" value="1"/>
</dbReference>
<comment type="similarity">
    <text evidence="2">Belongs to the zinc-containing alcohol dehydrogenase family.</text>
</comment>
<dbReference type="Pfam" id="PF08240">
    <property type="entry name" value="ADH_N"/>
    <property type="match status" value="1"/>
</dbReference>